<feature type="compositionally biased region" description="Low complexity" evidence="6">
    <location>
        <begin position="550"/>
        <end position="559"/>
    </location>
</feature>
<evidence type="ECO:0000256" key="1">
    <source>
        <dbReference type="ARBA" id="ARBA00022723"/>
    </source>
</evidence>
<feature type="compositionally biased region" description="Basic and acidic residues" evidence="6">
    <location>
        <begin position="231"/>
        <end position="242"/>
    </location>
</feature>
<evidence type="ECO:0000256" key="5">
    <source>
        <dbReference type="PROSITE-ProRule" id="PRU01371"/>
    </source>
</evidence>
<feature type="compositionally biased region" description="Polar residues" evidence="6">
    <location>
        <begin position="360"/>
        <end position="380"/>
    </location>
</feature>
<sequence length="678" mass="76247">MKWKREPAEFLSEKTFLIIRDDFGGCEASNGGKEKNNLSSIVSNSNSSSNNSSRGRSTDEESDSSQTRSPMGKTSTWPPKMKRSAQPLYEELDRPKTANLDKPSVLNPELVDKLDMSLLSKELFCDSITRYQQLTAKTISGGNSSTTELFPSNRCRRRQTLLLGLQQQQQHHQRATWNDRVVLRHKRCSFEQILDASLSQIEPALDTARMQKQSRLAIVQDNQNANLGKRSSPESKKFDDNNNRNSSNGPNKVSTLSSVKKKSSRASMPADVEVFTSLTSKNVPEPCRTCGRSDQPERFHSHPKDGRPNKTKNSLSMYTSKTKVSVPKTVQKPVALNFRSDKNRIKTDEEAVTARDVKTKSITPAETRSSQQTRFSTRPSSAPIKRGPKTVTCYICGREFGTTSFPIHEPRCLQKWEQENNSLPVSQRRPTPRRPEVAIDQSEWNTAAWEKSQAQLVPCPKCGRTFLPDRLLIHRNNCKAIPKNPEKEKVDVSEKSTTGSSRNGPPMIPCQICGRNFGTRSIKIHEPQCTKRWQIEKETQSLNSQRRESSSGQKSSPSQDNASISPLGDISQKRTITCYICGRDFGSSSIAIHEPQCLKKWHVENDKLPPSQRRKEPQKPDVIYTKDPATGDVVVDLAAIAEASWKTHLSQLVPCKNCGRTFNPDRVIVHERSCKGNR</sequence>
<dbReference type="Proteomes" id="UP001258017">
    <property type="component" value="Unassembled WGS sequence"/>
</dbReference>
<feature type="compositionally biased region" description="Basic and acidic residues" evidence="6">
    <location>
        <begin position="347"/>
        <end position="359"/>
    </location>
</feature>
<evidence type="ECO:0000313" key="8">
    <source>
        <dbReference type="EMBL" id="KAK2576399.1"/>
    </source>
</evidence>
<feature type="compositionally biased region" description="Basic and acidic residues" evidence="6">
    <location>
        <begin position="539"/>
        <end position="549"/>
    </location>
</feature>
<feature type="domain" description="C2HC/C3H-type" evidence="7">
    <location>
        <begin position="455"/>
        <end position="484"/>
    </location>
</feature>
<feature type="domain" description="C2HC/C3H-type" evidence="7">
    <location>
        <begin position="506"/>
        <end position="535"/>
    </location>
</feature>
<feature type="domain" description="C2HC/C3H-type" evidence="7">
    <location>
        <begin position="651"/>
        <end position="678"/>
    </location>
</feature>
<feature type="domain" description="C2HC/C3H-type" evidence="7">
    <location>
        <begin position="389"/>
        <end position="418"/>
    </location>
</feature>
<evidence type="ECO:0000256" key="2">
    <source>
        <dbReference type="ARBA" id="ARBA00022737"/>
    </source>
</evidence>
<evidence type="ECO:0000256" key="4">
    <source>
        <dbReference type="ARBA" id="ARBA00022833"/>
    </source>
</evidence>
<keyword evidence="3 5" id="KW-0863">Zinc-finger</keyword>
<dbReference type="Pfam" id="PF13913">
    <property type="entry name" value="zf-C2HC_2"/>
    <property type="match status" value="5"/>
</dbReference>
<feature type="region of interest" description="Disordered" evidence="6">
    <location>
        <begin position="347"/>
        <end position="384"/>
    </location>
</feature>
<keyword evidence="2" id="KW-0677">Repeat</keyword>
<dbReference type="AlphaFoldDB" id="A0AAD9RB56"/>
<dbReference type="EMBL" id="JAIFRP010004406">
    <property type="protein sequence ID" value="KAK2576399.1"/>
    <property type="molecule type" value="Genomic_DNA"/>
</dbReference>
<gene>
    <name evidence="8" type="ORF">KPH14_005743</name>
</gene>
<dbReference type="PANTHER" id="PTHR13555:SF68">
    <property type="entry name" value="ZINC FINGER PROTEIN 474"/>
    <property type="match status" value="1"/>
</dbReference>
<dbReference type="PROSITE" id="PS52027">
    <property type="entry name" value="ZF_C2HC_C3H"/>
    <property type="match status" value="5"/>
</dbReference>
<keyword evidence="4" id="KW-0862">Zinc</keyword>
<feature type="region of interest" description="Disordered" evidence="6">
    <location>
        <begin position="281"/>
        <end position="319"/>
    </location>
</feature>
<feature type="region of interest" description="Disordered" evidence="6">
    <location>
        <begin position="484"/>
        <end position="509"/>
    </location>
</feature>
<keyword evidence="9" id="KW-1185">Reference proteome</keyword>
<keyword evidence="1" id="KW-0479">Metal-binding</keyword>
<evidence type="ECO:0000256" key="6">
    <source>
        <dbReference type="SAM" id="MobiDB-lite"/>
    </source>
</evidence>
<proteinExistence type="predicted"/>
<feature type="domain" description="C2HC/C3H-type" evidence="7">
    <location>
        <begin position="574"/>
        <end position="603"/>
    </location>
</feature>
<evidence type="ECO:0000256" key="3">
    <source>
        <dbReference type="ARBA" id="ARBA00022771"/>
    </source>
</evidence>
<dbReference type="PANTHER" id="PTHR13555">
    <property type="entry name" value="C2H2 ZINC FINGER CGI-62-RELATED"/>
    <property type="match status" value="1"/>
</dbReference>
<accession>A0AAD9RB56</accession>
<reference evidence="8" key="1">
    <citation type="submission" date="2021-08" db="EMBL/GenBank/DDBJ databases">
        <authorList>
            <person name="Misof B."/>
            <person name="Oliver O."/>
            <person name="Podsiadlowski L."/>
            <person name="Donath A."/>
            <person name="Peters R."/>
            <person name="Mayer C."/>
            <person name="Rust J."/>
            <person name="Gunkel S."/>
            <person name="Lesny P."/>
            <person name="Martin S."/>
            <person name="Oeyen J.P."/>
            <person name="Petersen M."/>
            <person name="Panagiotis P."/>
            <person name="Wilbrandt J."/>
            <person name="Tanja T."/>
        </authorList>
    </citation>
    <scope>NUCLEOTIDE SEQUENCE</scope>
    <source>
        <strain evidence="8">GBR_01_08_01A</strain>
        <tissue evidence="8">Thorax + abdomen</tissue>
    </source>
</reference>
<feature type="compositionally biased region" description="Low complexity" evidence="6">
    <location>
        <begin position="243"/>
        <end position="258"/>
    </location>
</feature>
<dbReference type="Gene3D" id="3.30.160.60">
    <property type="entry name" value="Classic Zinc Finger"/>
    <property type="match status" value="5"/>
</dbReference>
<feature type="compositionally biased region" description="Polar residues" evidence="6">
    <location>
        <begin position="64"/>
        <end position="77"/>
    </location>
</feature>
<feature type="region of interest" description="Disordered" evidence="6">
    <location>
        <begin position="219"/>
        <end position="269"/>
    </location>
</feature>
<evidence type="ECO:0000313" key="9">
    <source>
        <dbReference type="Proteomes" id="UP001258017"/>
    </source>
</evidence>
<feature type="region of interest" description="Disordered" evidence="6">
    <location>
        <begin position="27"/>
        <end position="83"/>
    </location>
</feature>
<dbReference type="InterPro" id="IPR049899">
    <property type="entry name" value="Znf_C2HC_C3H"/>
</dbReference>
<protein>
    <recommendedName>
        <fullName evidence="7">C2HC/C3H-type domain-containing protein</fullName>
    </recommendedName>
</protein>
<evidence type="ECO:0000259" key="7">
    <source>
        <dbReference type="PROSITE" id="PS52027"/>
    </source>
</evidence>
<dbReference type="GO" id="GO:0008270">
    <property type="term" value="F:zinc ion binding"/>
    <property type="evidence" value="ECO:0007669"/>
    <property type="project" value="UniProtKB-KW"/>
</dbReference>
<reference evidence="8" key="2">
    <citation type="journal article" date="2023" name="Commun. Biol.">
        <title>Intrasexual cuticular hydrocarbon dimorphism in a wasp sheds light on hydrocarbon biosynthesis genes in Hymenoptera.</title>
        <authorList>
            <person name="Moris V.C."/>
            <person name="Podsiadlowski L."/>
            <person name="Martin S."/>
            <person name="Oeyen J.P."/>
            <person name="Donath A."/>
            <person name="Petersen M."/>
            <person name="Wilbrandt J."/>
            <person name="Misof B."/>
            <person name="Liedtke D."/>
            <person name="Thamm M."/>
            <person name="Scheiner R."/>
            <person name="Schmitt T."/>
            <person name="Niehuis O."/>
        </authorList>
    </citation>
    <scope>NUCLEOTIDE SEQUENCE</scope>
    <source>
        <strain evidence="8">GBR_01_08_01A</strain>
    </source>
</reference>
<name>A0AAD9RB56_9HYME</name>
<feature type="compositionally biased region" description="Basic and acidic residues" evidence="6">
    <location>
        <begin position="294"/>
        <end position="308"/>
    </location>
</feature>
<feature type="compositionally biased region" description="Low complexity" evidence="6">
    <location>
        <begin position="37"/>
        <end position="53"/>
    </location>
</feature>
<dbReference type="InterPro" id="IPR026319">
    <property type="entry name" value="ZC2HC1A/B-like"/>
</dbReference>
<organism evidence="8 9">
    <name type="scientific">Odynerus spinipes</name>
    <dbReference type="NCBI Taxonomy" id="1348599"/>
    <lineage>
        <taxon>Eukaryota</taxon>
        <taxon>Metazoa</taxon>
        <taxon>Ecdysozoa</taxon>
        <taxon>Arthropoda</taxon>
        <taxon>Hexapoda</taxon>
        <taxon>Insecta</taxon>
        <taxon>Pterygota</taxon>
        <taxon>Neoptera</taxon>
        <taxon>Endopterygota</taxon>
        <taxon>Hymenoptera</taxon>
        <taxon>Apocrita</taxon>
        <taxon>Aculeata</taxon>
        <taxon>Vespoidea</taxon>
        <taxon>Vespidae</taxon>
        <taxon>Eumeninae</taxon>
        <taxon>Odynerus</taxon>
    </lineage>
</organism>
<feature type="compositionally biased region" description="Basic and acidic residues" evidence="6">
    <location>
        <begin position="484"/>
        <end position="494"/>
    </location>
</feature>
<comment type="caution">
    <text evidence="8">The sequence shown here is derived from an EMBL/GenBank/DDBJ whole genome shotgun (WGS) entry which is preliminary data.</text>
</comment>
<feature type="region of interest" description="Disordered" evidence="6">
    <location>
        <begin position="539"/>
        <end position="567"/>
    </location>
</feature>